<feature type="compositionally biased region" description="Pro residues" evidence="1">
    <location>
        <begin position="156"/>
        <end position="167"/>
    </location>
</feature>
<feature type="region of interest" description="Disordered" evidence="1">
    <location>
        <begin position="155"/>
        <end position="181"/>
    </location>
</feature>
<evidence type="ECO:0000256" key="1">
    <source>
        <dbReference type="SAM" id="MobiDB-lite"/>
    </source>
</evidence>
<gene>
    <name evidence="3" type="ORF">GCM10009126_26210</name>
</gene>
<evidence type="ECO:0008006" key="5">
    <source>
        <dbReference type="Google" id="ProtNLM"/>
    </source>
</evidence>
<evidence type="ECO:0000256" key="2">
    <source>
        <dbReference type="SAM" id="SignalP"/>
    </source>
</evidence>
<evidence type="ECO:0000313" key="4">
    <source>
        <dbReference type="Proteomes" id="UP001500657"/>
    </source>
</evidence>
<feature type="signal peptide" evidence="2">
    <location>
        <begin position="1"/>
        <end position="21"/>
    </location>
</feature>
<keyword evidence="4" id="KW-1185">Reference proteome</keyword>
<dbReference type="Proteomes" id="UP001500657">
    <property type="component" value="Unassembled WGS sequence"/>
</dbReference>
<keyword evidence="2" id="KW-0732">Signal</keyword>
<organism evidence="3 4">
    <name type="scientific">Rhodanobacter caeni</name>
    <dbReference type="NCBI Taxonomy" id="657654"/>
    <lineage>
        <taxon>Bacteria</taxon>
        <taxon>Pseudomonadati</taxon>
        <taxon>Pseudomonadota</taxon>
        <taxon>Gammaproteobacteria</taxon>
        <taxon>Lysobacterales</taxon>
        <taxon>Rhodanobacteraceae</taxon>
        <taxon>Rhodanobacter</taxon>
    </lineage>
</organism>
<dbReference type="EMBL" id="BAAAFO010000004">
    <property type="protein sequence ID" value="GAA0259600.1"/>
    <property type="molecule type" value="Genomic_DNA"/>
</dbReference>
<reference evidence="3 4" key="1">
    <citation type="journal article" date="2019" name="Int. J. Syst. Evol. Microbiol.">
        <title>The Global Catalogue of Microorganisms (GCM) 10K type strain sequencing project: providing services to taxonomists for standard genome sequencing and annotation.</title>
        <authorList>
            <consortium name="The Broad Institute Genomics Platform"/>
            <consortium name="The Broad Institute Genome Sequencing Center for Infectious Disease"/>
            <person name="Wu L."/>
            <person name="Ma J."/>
        </authorList>
    </citation>
    <scope>NUCLEOTIDE SEQUENCE [LARGE SCALE GENOMIC DNA]</scope>
    <source>
        <strain evidence="3 4">JCM 16242</strain>
    </source>
</reference>
<feature type="chain" id="PRO_5045586843" description="TonB C-terminal domain-containing protein" evidence="2">
    <location>
        <begin position="22"/>
        <end position="181"/>
    </location>
</feature>
<proteinExistence type="predicted"/>
<evidence type="ECO:0000313" key="3">
    <source>
        <dbReference type="EMBL" id="GAA0259600.1"/>
    </source>
</evidence>
<protein>
    <recommendedName>
        <fullName evidence="5">TonB C-terminal domain-containing protein</fullName>
    </recommendedName>
</protein>
<accession>A0ABN0URX3</accession>
<comment type="caution">
    <text evidence="3">The sequence shown here is derived from an EMBL/GenBank/DDBJ whole genome shotgun (WGS) entry which is preliminary data.</text>
</comment>
<name>A0ABN0URX3_9GAMM</name>
<sequence>MKPLLPLALFTLLATGGAATASTDSLNEFPSAIMPVLVQVDAQGRVTDASPPTRLSPQLDRLLRKNLAEMVSKPATDRHGHPIASQVIINVALQTSPRAEGDYDANFAYVSTKPVPMGSWYWVHVDGHRLALANRDYRVNRRLFEFNHYRAGFRPQPIPVRQLPPPIRNASQPPAASRPGR</sequence>